<accession>H1KC52</accession>
<evidence type="ECO:0008006" key="3">
    <source>
        <dbReference type="Google" id="ProtNLM"/>
    </source>
</evidence>
<reference evidence="1 2" key="1">
    <citation type="submission" date="2011-09" db="EMBL/GenBank/DDBJ databases">
        <title>The draft genome of Methylobacterium extorquens DSM 13060.</title>
        <authorList>
            <consortium name="US DOE Joint Genome Institute (JGI-PGF)"/>
            <person name="Lucas S."/>
            <person name="Han J."/>
            <person name="Lapidus A."/>
            <person name="Cheng J.-F."/>
            <person name="Goodwin L."/>
            <person name="Pitluck S."/>
            <person name="Peters L."/>
            <person name="Land M.L."/>
            <person name="Hauser L."/>
            <person name="Koskimaki J."/>
            <person name="Halonen O."/>
            <person name="Pirttila A."/>
            <person name="Frank C."/>
            <person name="Woyke T.J."/>
        </authorList>
    </citation>
    <scope>NUCLEOTIDE SEQUENCE [LARGE SCALE GENOMIC DNA]</scope>
    <source>
        <strain evidence="1 2">DSM 13060</strain>
    </source>
</reference>
<sequence length="300" mass="31781">MAYGPLPTGFVRKSLLQILAEIEENAKQVFGENVIQSPESPLGQLNRLCASLGTTLWETAEDTYQSYDPDQAEGVRLEQLGRIRLLERMTGETDAEYRGAITNQGRARIDIADIVRALSGVAGVTYAKVFINPGDATDADGIPGHTVAAAVIGGDDGAVASALRPYITPGIDSYGNARADIDVDGYCRTVYFVRPVPVRLGLQLQARVTADRLGCPPPSAVAIGLIISNALTGQSRPVNGQDIDLHLIRTAVTAAYPNVEIVAGTWTLLPDGDLTPLPAPIPFLSIAEIVPASVIVAIVE</sequence>
<dbReference type="PATRIC" id="fig|882800.3.peg.203"/>
<proteinExistence type="predicted"/>
<dbReference type="AlphaFoldDB" id="H1KC52"/>
<name>H1KC52_METEX</name>
<comment type="caution">
    <text evidence="1">The sequence shown here is derived from an EMBL/GenBank/DDBJ whole genome shotgun (WGS) entry which is preliminary data.</text>
</comment>
<evidence type="ECO:0000313" key="2">
    <source>
        <dbReference type="Proteomes" id="UP000004382"/>
    </source>
</evidence>
<dbReference type="EMBL" id="AGJK01000003">
    <property type="protein sequence ID" value="EHP94869.1"/>
    <property type="molecule type" value="Genomic_DNA"/>
</dbReference>
<evidence type="ECO:0000313" key="1">
    <source>
        <dbReference type="EMBL" id="EHP94869.1"/>
    </source>
</evidence>
<gene>
    <name evidence="1" type="ORF">MetexDRAFT_0214</name>
</gene>
<dbReference type="Proteomes" id="UP000004382">
    <property type="component" value="Unassembled WGS sequence"/>
</dbReference>
<organism evidence="1 2">
    <name type="scientific">Methylorubrum extorquens DSM 13060</name>
    <dbReference type="NCBI Taxonomy" id="882800"/>
    <lineage>
        <taxon>Bacteria</taxon>
        <taxon>Pseudomonadati</taxon>
        <taxon>Pseudomonadota</taxon>
        <taxon>Alphaproteobacteria</taxon>
        <taxon>Hyphomicrobiales</taxon>
        <taxon>Methylobacteriaceae</taxon>
        <taxon>Methylorubrum</taxon>
    </lineage>
</organism>
<protein>
    <recommendedName>
        <fullName evidence="3">Baseplate J family protein</fullName>
    </recommendedName>
</protein>